<feature type="compositionally biased region" description="Polar residues" evidence="1">
    <location>
        <begin position="458"/>
        <end position="470"/>
    </location>
</feature>
<evidence type="ECO:0000313" key="3">
    <source>
        <dbReference type="RefSeq" id="XP_025030217.1"/>
    </source>
</evidence>
<sequence>MGPGIGGYPVSLRRGSLRNLVHETHEGRGMVTSSGGKNHPSTKDLKKSTFLRPSSKRPGKNSSTIAEKAPVQATDRQVTVKYKEKKQVYEGHQPNSITNICTSSHRAPRLKREPLAGKRSEAEENNILPPFKDISWSPSSRTEDVRIQGFYCGPRGNLERNSGGDVEGPGPSSLSYQDATADAMFLDFESLQMMKEDSEEDDASDLSDSERIPIPPSPCTPPELNLRAEEIDPVCFEHLFETQRKQPDYYYPDFLPPPYNSWDLKGLAVFINTECKSEPRPEPAGFLEKYVDRLLQLEWLQMQTVQAEKGKVTKARAQTAPSILRSLKSSGKSKLLHSSLANKQLTLHGNFPRVPTAGLRKDFHGERTNQVPPPESQLKSTGATHGSSVHQRRPSEVRNETKKRPAIKQHLVSMHSFEIQGSSMIHGAGNMRPPKQSSFHGATAPLKGLPAHIYPNPKNGNTNNYASSKKASADTKLKTNGLKQTRCKFK</sequence>
<feature type="region of interest" description="Disordered" evidence="1">
    <location>
        <begin position="425"/>
        <end position="477"/>
    </location>
</feature>
<dbReference type="InterPro" id="IPR029266">
    <property type="entry name" value="FAM217"/>
</dbReference>
<organism evidence="2 3">
    <name type="scientific">Python bivittatus</name>
    <name type="common">Burmese python</name>
    <name type="synonym">Python molurus bivittatus</name>
    <dbReference type="NCBI Taxonomy" id="176946"/>
    <lineage>
        <taxon>Eukaryota</taxon>
        <taxon>Metazoa</taxon>
        <taxon>Chordata</taxon>
        <taxon>Craniata</taxon>
        <taxon>Vertebrata</taxon>
        <taxon>Euteleostomi</taxon>
        <taxon>Lepidosauria</taxon>
        <taxon>Squamata</taxon>
        <taxon>Bifurcata</taxon>
        <taxon>Unidentata</taxon>
        <taxon>Episquamata</taxon>
        <taxon>Toxicofera</taxon>
        <taxon>Serpentes</taxon>
        <taxon>Henophidia</taxon>
        <taxon>Pythonidae</taxon>
        <taxon>Python</taxon>
    </lineage>
</organism>
<evidence type="ECO:0000256" key="1">
    <source>
        <dbReference type="SAM" id="MobiDB-lite"/>
    </source>
</evidence>
<keyword evidence="2" id="KW-1185">Reference proteome</keyword>
<feature type="compositionally biased region" description="Basic and acidic residues" evidence="1">
    <location>
        <begin position="393"/>
        <end position="403"/>
    </location>
</feature>
<dbReference type="PANTHER" id="PTHR22145:SF3">
    <property type="entry name" value="PROTEIN FAM217B"/>
    <property type="match status" value="1"/>
</dbReference>
<feature type="compositionally biased region" description="Polar residues" evidence="1">
    <location>
        <begin position="377"/>
        <end position="389"/>
    </location>
</feature>
<name>A0A9F5N3U7_PYTBI</name>
<dbReference type="CTD" id="63939"/>
<dbReference type="AlphaFoldDB" id="A0A9F5N3U7"/>
<dbReference type="PANTHER" id="PTHR22145">
    <property type="entry name" value="SI:CH211-266K22.6"/>
    <property type="match status" value="1"/>
</dbReference>
<feature type="region of interest" description="Disordered" evidence="1">
    <location>
        <begin position="195"/>
        <end position="224"/>
    </location>
</feature>
<evidence type="ECO:0000313" key="2">
    <source>
        <dbReference type="Proteomes" id="UP000695026"/>
    </source>
</evidence>
<feature type="compositionally biased region" description="Acidic residues" evidence="1">
    <location>
        <begin position="197"/>
        <end position="207"/>
    </location>
</feature>
<dbReference type="OrthoDB" id="10027339at2759"/>
<dbReference type="Pfam" id="PF15344">
    <property type="entry name" value="FAM217"/>
    <property type="match status" value="1"/>
</dbReference>
<dbReference type="KEGG" id="pbi:103056661"/>
<dbReference type="OMA" id="RPSYYAF"/>
<proteinExistence type="predicted"/>
<reference evidence="3" key="1">
    <citation type="submission" date="2025-08" db="UniProtKB">
        <authorList>
            <consortium name="RefSeq"/>
        </authorList>
    </citation>
    <scope>IDENTIFICATION</scope>
    <source>
        <tissue evidence="3">Liver</tissue>
    </source>
</reference>
<feature type="region of interest" description="Disordered" evidence="1">
    <location>
        <begin position="364"/>
        <end position="408"/>
    </location>
</feature>
<protein>
    <submittedName>
        <fullName evidence="3">Protein FAM217B isoform X1</fullName>
    </submittedName>
</protein>
<accession>A0A9F5N3U7</accession>
<dbReference type="GeneID" id="103056661"/>
<feature type="region of interest" description="Disordered" evidence="1">
    <location>
        <begin position="26"/>
        <end position="72"/>
    </location>
</feature>
<feature type="region of interest" description="Disordered" evidence="1">
    <location>
        <begin position="154"/>
        <end position="175"/>
    </location>
</feature>
<dbReference type="RefSeq" id="XP_025030217.1">
    <property type="nucleotide sequence ID" value="XM_025174449.1"/>
</dbReference>
<gene>
    <name evidence="3" type="primary">FAM217B</name>
</gene>
<dbReference type="Proteomes" id="UP000695026">
    <property type="component" value="Unplaced"/>
</dbReference>